<dbReference type="EMBL" id="JAVRHP010000106">
    <property type="protein sequence ID" value="MDT0651364.1"/>
    <property type="molecule type" value="Genomic_DNA"/>
</dbReference>
<keyword evidence="2" id="KW-0328">Glycosyltransferase</keyword>
<dbReference type="PANTHER" id="PTHR12526">
    <property type="entry name" value="GLYCOSYLTRANSFERASE"/>
    <property type="match status" value="1"/>
</dbReference>
<dbReference type="CDD" id="cd03801">
    <property type="entry name" value="GT4_PimA-like"/>
    <property type="match status" value="1"/>
</dbReference>
<dbReference type="GO" id="GO:0016757">
    <property type="term" value="F:glycosyltransferase activity"/>
    <property type="evidence" value="ECO:0007669"/>
    <property type="project" value="UniProtKB-KW"/>
</dbReference>
<feature type="domain" description="Glycosyl transferase family 1" evidence="1">
    <location>
        <begin position="62"/>
        <end position="227"/>
    </location>
</feature>
<dbReference type="Pfam" id="PF00534">
    <property type="entry name" value="Glycos_transf_1"/>
    <property type="match status" value="1"/>
</dbReference>
<feature type="non-terminal residue" evidence="2">
    <location>
        <position position="1"/>
    </location>
</feature>
<dbReference type="PANTHER" id="PTHR12526:SF630">
    <property type="entry name" value="GLYCOSYLTRANSFERASE"/>
    <property type="match status" value="1"/>
</dbReference>
<keyword evidence="3" id="KW-1185">Reference proteome</keyword>
<proteinExistence type="predicted"/>
<dbReference type="Gene3D" id="3.40.50.2000">
    <property type="entry name" value="Glycogen Phosphorylase B"/>
    <property type="match status" value="2"/>
</dbReference>
<reference evidence="2 3" key="1">
    <citation type="submission" date="2023-09" db="EMBL/GenBank/DDBJ databases">
        <authorList>
            <person name="Rey-Velasco X."/>
        </authorList>
    </citation>
    <scope>NUCLEOTIDE SEQUENCE [LARGE SCALE GENOMIC DNA]</scope>
    <source>
        <strain evidence="2 3">F297</strain>
    </source>
</reference>
<comment type="caution">
    <text evidence="2">The sequence shown here is derived from an EMBL/GenBank/DDBJ whole genome shotgun (WGS) entry which is preliminary data.</text>
</comment>
<evidence type="ECO:0000259" key="1">
    <source>
        <dbReference type="Pfam" id="PF00534"/>
    </source>
</evidence>
<evidence type="ECO:0000313" key="3">
    <source>
        <dbReference type="Proteomes" id="UP001248819"/>
    </source>
</evidence>
<sequence>PIRPRKQTLFKYNSPQVKKILCVSKATATITSENIIDKSKICCIYHGTNFKDKSTSAPFLLQKKLKLKEGTQIIGNIANHIWPKDLKTLIFVADELINKQQMSNLHFIQIGKFTDLTAPLLKLIKEHKLGEHISFMGKFENASNFIPQFDISLMTSESEGIPQFIYESFYHKVPVVSTNVGGISEVIEHGVNGLLAPAFDVKKLAAHIVSLLNNQQDRENFVRISRQKLESNFTSAIMAEKTYSEYKKVIHER</sequence>
<name>A0ABU3CYB0_9FLAO</name>
<accession>A0ABU3CYB0</accession>
<dbReference type="InterPro" id="IPR001296">
    <property type="entry name" value="Glyco_trans_1"/>
</dbReference>
<organism evidence="2 3">
    <name type="scientific">Autumnicola edwardsiae</name>
    <dbReference type="NCBI Taxonomy" id="3075594"/>
    <lineage>
        <taxon>Bacteria</taxon>
        <taxon>Pseudomonadati</taxon>
        <taxon>Bacteroidota</taxon>
        <taxon>Flavobacteriia</taxon>
        <taxon>Flavobacteriales</taxon>
        <taxon>Flavobacteriaceae</taxon>
        <taxon>Autumnicola</taxon>
    </lineage>
</organism>
<evidence type="ECO:0000313" key="2">
    <source>
        <dbReference type="EMBL" id="MDT0651364.1"/>
    </source>
</evidence>
<dbReference type="SUPFAM" id="SSF53756">
    <property type="entry name" value="UDP-Glycosyltransferase/glycogen phosphorylase"/>
    <property type="match status" value="1"/>
</dbReference>
<dbReference type="Proteomes" id="UP001248819">
    <property type="component" value="Unassembled WGS sequence"/>
</dbReference>
<gene>
    <name evidence="2" type="ORF">RM529_14510</name>
</gene>
<dbReference type="RefSeq" id="WP_311485484.1">
    <property type="nucleotide sequence ID" value="NZ_JAVRHP010000106.1"/>
</dbReference>
<dbReference type="EC" id="2.4.-.-" evidence="2"/>
<protein>
    <submittedName>
        <fullName evidence="2">Glycosyltransferase family 4 protein</fullName>
        <ecNumber evidence="2">2.4.-.-</ecNumber>
    </submittedName>
</protein>
<keyword evidence="2" id="KW-0808">Transferase</keyword>